<sequence length="192" mass="19934">MAASRFGTGMHGSGPPMARSVAPGGGEPGRRVGGVGGVELAALADRVGGLGGVEVAAVAAASTIASEARVAAAGMEARLLWPPAGYGRPAARGGSPVRAGQRVDVGGRRRRLRIRRKLQRWRTARSQRPSSRWRGGDGGGVGARVSFPLLRALSCRLIPQGWLPGESLVFALLRPWWTVAMVFVASLLGVVV</sequence>
<dbReference type="Proteomes" id="UP000026961">
    <property type="component" value="Chromosome 8"/>
</dbReference>
<evidence type="ECO:0000313" key="3">
    <source>
        <dbReference type="Proteomes" id="UP000026961"/>
    </source>
</evidence>
<organism evidence="2">
    <name type="scientific">Oryza glumipatula</name>
    <dbReference type="NCBI Taxonomy" id="40148"/>
    <lineage>
        <taxon>Eukaryota</taxon>
        <taxon>Viridiplantae</taxon>
        <taxon>Streptophyta</taxon>
        <taxon>Embryophyta</taxon>
        <taxon>Tracheophyta</taxon>
        <taxon>Spermatophyta</taxon>
        <taxon>Magnoliopsida</taxon>
        <taxon>Liliopsida</taxon>
        <taxon>Poales</taxon>
        <taxon>Poaceae</taxon>
        <taxon>BOP clade</taxon>
        <taxon>Oryzoideae</taxon>
        <taxon>Oryzeae</taxon>
        <taxon>Oryzinae</taxon>
        <taxon>Oryza</taxon>
    </lineage>
</organism>
<accession>A0A0E0AWJ8</accession>
<dbReference type="HOGENOM" id="CLU_1417173_0_0_1"/>
<reference evidence="2" key="1">
    <citation type="submission" date="2015-04" db="UniProtKB">
        <authorList>
            <consortium name="EnsemblPlants"/>
        </authorList>
    </citation>
    <scope>IDENTIFICATION</scope>
</reference>
<dbReference type="Gramene" id="OGLUM08G18830.1">
    <property type="protein sequence ID" value="OGLUM08G18830.1"/>
    <property type="gene ID" value="OGLUM08G18830"/>
</dbReference>
<evidence type="ECO:0000256" key="1">
    <source>
        <dbReference type="SAM" id="MobiDB-lite"/>
    </source>
</evidence>
<keyword evidence="3" id="KW-1185">Reference proteome</keyword>
<protein>
    <submittedName>
        <fullName evidence="2">Uncharacterized protein</fullName>
    </submittedName>
</protein>
<reference evidence="2" key="2">
    <citation type="submission" date="2018-05" db="EMBL/GenBank/DDBJ databases">
        <title>OgluRS3 (Oryza glumaepatula Reference Sequence Version 3).</title>
        <authorList>
            <person name="Zhang J."/>
            <person name="Kudrna D."/>
            <person name="Lee S."/>
            <person name="Talag J."/>
            <person name="Welchert J."/>
            <person name="Wing R.A."/>
        </authorList>
    </citation>
    <scope>NUCLEOTIDE SEQUENCE [LARGE SCALE GENOMIC DNA]</scope>
</reference>
<proteinExistence type="predicted"/>
<dbReference type="AlphaFoldDB" id="A0A0E0AWJ8"/>
<name>A0A0E0AWJ8_9ORYZ</name>
<evidence type="ECO:0000313" key="2">
    <source>
        <dbReference type="EnsemblPlants" id="OGLUM08G18830.1"/>
    </source>
</evidence>
<feature type="region of interest" description="Disordered" evidence="1">
    <location>
        <begin position="1"/>
        <end position="30"/>
    </location>
</feature>
<dbReference type="EnsemblPlants" id="OGLUM08G18830.1">
    <property type="protein sequence ID" value="OGLUM08G18830.1"/>
    <property type="gene ID" value="OGLUM08G18830"/>
</dbReference>